<dbReference type="SUPFAM" id="SSF50978">
    <property type="entry name" value="WD40 repeat-like"/>
    <property type="match status" value="1"/>
</dbReference>
<sequence length="291" mass="32915">MKCIVTAPTPTNCVVYTDTKCIYKYNPQSNTTEKLLESEISINSIDYNGELLAYTTVDKQVHVNGNSQQLGRKSSIIKFEDNQLLILERDGALLEYDYTANTIKVPEFGRSVTLTAYDQRRIGDRDGIVCQVGARFGKIQQIWVVPGYVNCIKNNLVSCQSGIYDVQQDKLILEAAGIDTLLIQNDKVFYIQQSYENNTAKANLCSLSNGQVTELFTLPLIELGKIRKDVPCYELVNYQDDFLIIGKLNGQIYNSAGQIINQANAIEADWKMVNEQHVVRMHYQGQIIQYE</sequence>
<comment type="caution">
    <text evidence="1">The sequence shown here is derived from an EMBL/GenBank/DDBJ whole genome shotgun (WGS) entry which is preliminary data.</text>
</comment>
<evidence type="ECO:0000313" key="1">
    <source>
        <dbReference type="EMBL" id="CAL5995104.1"/>
    </source>
</evidence>
<proteinExistence type="predicted"/>
<organism evidence="1 2">
    <name type="scientific">Hexamita inflata</name>
    <dbReference type="NCBI Taxonomy" id="28002"/>
    <lineage>
        <taxon>Eukaryota</taxon>
        <taxon>Metamonada</taxon>
        <taxon>Diplomonadida</taxon>
        <taxon>Hexamitidae</taxon>
        <taxon>Hexamitinae</taxon>
        <taxon>Hexamita</taxon>
    </lineage>
</organism>
<evidence type="ECO:0000313" key="2">
    <source>
        <dbReference type="Proteomes" id="UP001642409"/>
    </source>
</evidence>
<dbReference type="Proteomes" id="UP001642409">
    <property type="component" value="Unassembled WGS sequence"/>
</dbReference>
<dbReference type="EMBL" id="CAXDID020000032">
    <property type="protein sequence ID" value="CAL5995104.1"/>
    <property type="molecule type" value="Genomic_DNA"/>
</dbReference>
<protein>
    <submittedName>
        <fullName evidence="1">WD40-repeat-containing_domain superfamily</fullName>
    </submittedName>
</protein>
<reference evidence="1 2" key="1">
    <citation type="submission" date="2024-07" db="EMBL/GenBank/DDBJ databases">
        <authorList>
            <person name="Akdeniz Z."/>
        </authorList>
    </citation>
    <scope>NUCLEOTIDE SEQUENCE [LARGE SCALE GENOMIC DNA]</scope>
</reference>
<keyword evidence="2" id="KW-1185">Reference proteome</keyword>
<gene>
    <name evidence="1" type="ORF">HINF_LOCUS13874</name>
</gene>
<name>A0ABP1HQQ0_9EUKA</name>
<accession>A0ABP1HQQ0</accession>
<dbReference type="InterPro" id="IPR036322">
    <property type="entry name" value="WD40_repeat_dom_sf"/>
</dbReference>